<feature type="non-terminal residue" evidence="2">
    <location>
        <position position="51"/>
    </location>
</feature>
<keyword evidence="3" id="KW-1185">Reference proteome</keyword>
<gene>
    <name evidence="2" type="ORF">HHI36_020068</name>
</gene>
<dbReference type="EMBL" id="JABFTP020000083">
    <property type="protein sequence ID" value="KAL3275301.1"/>
    <property type="molecule type" value="Genomic_DNA"/>
</dbReference>
<keyword evidence="1" id="KW-0472">Membrane</keyword>
<feature type="transmembrane region" description="Helical" evidence="1">
    <location>
        <begin position="20"/>
        <end position="38"/>
    </location>
</feature>
<name>A0ABD2N947_9CUCU</name>
<sequence>MLSILDEPIEMKRSLGTLSYFGYILSGANILFGPWVTYEEYKNLHLKPKKK</sequence>
<protein>
    <submittedName>
        <fullName evidence="2">Uncharacterized protein</fullName>
    </submittedName>
</protein>
<reference evidence="2 3" key="1">
    <citation type="journal article" date="2021" name="BMC Biol.">
        <title>Horizontally acquired antibacterial genes associated with adaptive radiation of ladybird beetles.</title>
        <authorList>
            <person name="Li H.S."/>
            <person name="Tang X.F."/>
            <person name="Huang Y.H."/>
            <person name="Xu Z.Y."/>
            <person name="Chen M.L."/>
            <person name="Du X.Y."/>
            <person name="Qiu B.Y."/>
            <person name="Chen P.T."/>
            <person name="Zhang W."/>
            <person name="Slipinski A."/>
            <person name="Escalona H.E."/>
            <person name="Waterhouse R.M."/>
            <person name="Zwick A."/>
            <person name="Pang H."/>
        </authorList>
    </citation>
    <scope>NUCLEOTIDE SEQUENCE [LARGE SCALE GENOMIC DNA]</scope>
    <source>
        <strain evidence="2">SYSU2018</strain>
    </source>
</reference>
<proteinExistence type="predicted"/>
<comment type="caution">
    <text evidence="2">The sequence shown here is derived from an EMBL/GenBank/DDBJ whole genome shotgun (WGS) entry which is preliminary data.</text>
</comment>
<evidence type="ECO:0000313" key="2">
    <source>
        <dbReference type="EMBL" id="KAL3275301.1"/>
    </source>
</evidence>
<dbReference type="Proteomes" id="UP001516400">
    <property type="component" value="Unassembled WGS sequence"/>
</dbReference>
<keyword evidence="1" id="KW-1133">Transmembrane helix</keyword>
<dbReference type="AlphaFoldDB" id="A0ABD2N947"/>
<keyword evidence="1" id="KW-0812">Transmembrane</keyword>
<evidence type="ECO:0000256" key="1">
    <source>
        <dbReference type="SAM" id="Phobius"/>
    </source>
</evidence>
<organism evidence="2 3">
    <name type="scientific">Cryptolaemus montrouzieri</name>
    <dbReference type="NCBI Taxonomy" id="559131"/>
    <lineage>
        <taxon>Eukaryota</taxon>
        <taxon>Metazoa</taxon>
        <taxon>Ecdysozoa</taxon>
        <taxon>Arthropoda</taxon>
        <taxon>Hexapoda</taxon>
        <taxon>Insecta</taxon>
        <taxon>Pterygota</taxon>
        <taxon>Neoptera</taxon>
        <taxon>Endopterygota</taxon>
        <taxon>Coleoptera</taxon>
        <taxon>Polyphaga</taxon>
        <taxon>Cucujiformia</taxon>
        <taxon>Coccinelloidea</taxon>
        <taxon>Coccinellidae</taxon>
        <taxon>Scymninae</taxon>
        <taxon>Scymnini</taxon>
        <taxon>Cryptolaemus</taxon>
    </lineage>
</organism>
<evidence type="ECO:0000313" key="3">
    <source>
        <dbReference type="Proteomes" id="UP001516400"/>
    </source>
</evidence>
<accession>A0ABD2N947</accession>